<proteinExistence type="predicted"/>
<evidence type="ECO:0000313" key="1">
    <source>
        <dbReference type="EMBL" id="KAI5650664.1"/>
    </source>
</evidence>
<dbReference type="Proteomes" id="UP001060085">
    <property type="component" value="Linkage Group LG08"/>
</dbReference>
<comment type="caution">
    <text evidence="1">The sequence shown here is derived from an EMBL/GenBank/DDBJ whole genome shotgun (WGS) entry which is preliminary data.</text>
</comment>
<dbReference type="EMBL" id="CM044708">
    <property type="protein sequence ID" value="KAI5650664.1"/>
    <property type="molecule type" value="Genomic_DNA"/>
</dbReference>
<organism evidence="1 2">
    <name type="scientific">Catharanthus roseus</name>
    <name type="common">Madagascar periwinkle</name>
    <name type="synonym">Vinca rosea</name>
    <dbReference type="NCBI Taxonomy" id="4058"/>
    <lineage>
        <taxon>Eukaryota</taxon>
        <taxon>Viridiplantae</taxon>
        <taxon>Streptophyta</taxon>
        <taxon>Embryophyta</taxon>
        <taxon>Tracheophyta</taxon>
        <taxon>Spermatophyta</taxon>
        <taxon>Magnoliopsida</taxon>
        <taxon>eudicotyledons</taxon>
        <taxon>Gunneridae</taxon>
        <taxon>Pentapetalae</taxon>
        <taxon>asterids</taxon>
        <taxon>lamiids</taxon>
        <taxon>Gentianales</taxon>
        <taxon>Apocynaceae</taxon>
        <taxon>Rauvolfioideae</taxon>
        <taxon>Vinceae</taxon>
        <taxon>Catharanthinae</taxon>
        <taxon>Catharanthus</taxon>
    </lineage>
</organism>
<sequence>MSSQLSDQYLGRPLLEVHPHELKFTFEVKKQSSCAVHLTNLSEQYVAFKVKTTSPKKYCVRPNIGIVKPNSTCDFTVTMQAQKSAPLDMQCKDKFLIQSTVAPFGTSEEDIMPGLVRVIYRQCNGLLKWLFIGSYSCLMQFSKDSGNYIEECKLRVFLASPSHSPVLSPVNGIGKQEPSYVISTQKEKLLTGAENYPPPQMLDNHIEDAKLILAKEDLNLAQVQESVQSPFMSGELTPDKDVESKLQESFHPPSRTEKITLDKDVEGRNIKLSEDLKELNSKFLMLDSKLIEAELTITRLREEKTNILQEKEMLKQELATMRRKSGLRQVQRGFPPLFVSMVALISLGVGFLLRA</sequence>
<name>A0ACB9ZTH5_CATRO</name>
<reference evidence="2" key="1">
    <citation type="journal article" date="2023" name="Nat. Plants">
        <title>Single-cell RNA sequencing provides a high-resolution roadmap for understanding the multicellular compartmentation of specialized metabolism.</title>
        <authorList>
            <person name="Sun S."/>
            <person name="Shen X."/>
            <person name="Li Y."/>
            <person name="Li Y."/>
            <person name="Wang S."/>
            <person name="Li R."/>
            <person name="Zhang H."/>
            <person name="Shen G."/>
            <person name="Guo B."/>
            <person name="Wei J."/>
            <person name="Xu J."/>
            <person name="St-Pierre B."/>
            <person name="Chen S."/>
            <person name="Sun C."/>
        </authorList>
    </citation>
    <scope>NUCLEOTIDE SEQUENCE [LARGE SCALE GENOMIC DNA]</scope>
</reference>
<protein>
    <submittedName>
        <fullName evidence="1">Uncharacterized protein</fullName>
    </submittedName>
</protein>
<accession>A0ACB9ZTH5</accession>
<keyword evidence="2" id="KW-1185">Reference proteome</keyword>
<gene>
    <name evidence="1" type="ORF">M9H77_36669</name>
</gene>
<evidence type="ECO:0000313" key="2">
    <source>
        <dbReference type="Proteomes" id="UP001060085"/>
    </source>
</evidence>